<dbReference type="InterPro" id="IPR020557">
    <property type="entry name" value="Fumarate_lyase_CS"/>
</dbReference>
<dbReference type="PROSITE" id="PS00163">
    <property type="entry name" value="FUMARATE_LYASES"/>
    <property type="match status" value="1"/>
</dbReference>
<gene>
    <name evidence="10" type="ORF">ABID43_002944</name>
</gene>
<evidence type="ECO:0000313" key="10">
    <source>
        <dbReference type="EMBL" id="MET3693394.1"/>
    </source>
</evidence>
<evidence type="ECO:0000256" key="7">
    <source>
        <dbReference type="SAM" id="MobiDB-lite"/>
    </source>
</evidence>
<sequence length="496" mass="53249">MPVFNQHRVPDRIRTPEERPVTQVPASARPTRTEHDLLGDREVPAQAYYGVHTLRAVENFAITGRTLADCPDLINALAAIKQAAALANRELGLLDPTRTEAIVAACEEIRAGALHEQFVVDLIQGGAGTSTNMNANEVIANRALEILGHPRGAYEHLHPNEHVNMGQSTNDVYPTALKIAATGAIRQLIDAMAGLRASFAAKSTEFADILKMGRTQLQDAVPMTLGQEFGTYALMLREDEARLGEAALLIREINMGATAIGTGITAHPLYAALVCARLSEITGIPLETAEDLVEATQDCGAFVQLSGVLKRVAVKLSKTCNDLRLLSSGPRAGFNEINLPARQAGSSIMPGKVNPVIPEVVNQVAFEVIGNDVTITFAAEAGQLQLNAFEPIIAYSLFNSLTHLRAACITLDVHCVRGITANRERLRASVEQSIGIVTALNPYIGYRNATAVALEAHATGRGVYELVLEKGLMAKEQLDAVLQPDRLTRPQAFAAA</sequence>
<keyword evidence="11" id="KW-1185">Reference proteome</keyword>
<dbReference type="InterPro" id="IPR000362">
    <property type="entry name" value="Fumarate_lyase_fam"/>
</dbReference>
<dbReference type="NCBIfam" id="TIGR00839">
    <property type="entry name" value="aspA"/>
    <property type="match status" value="1"/>
</dbReference>
<dbReference type="PANTHER" id="PTHR42696">
    <property type="entry name" value="ASPARTATE AMMONIA-LYASE"/>
    <property type="match status" value="1"/>
</dbReference>
<feature type="compositionally biased region" description="Basic and acidic residues" evidence="7">
    <location>
        <begin position="8"/>
        <end position="20"/>
    </location>
</feature>
<feature type="region of interest" description="Disordered" evidence="7">
    <location>
        <begin position="1"/>
        <end position="32"/>
    </location>
</feature>
<protein>
    <recommendedName>
        <fullName evidence="3 5">Aspartate ammonia-lyase</fullName>
        <shortName evidence="6">Aspartase</shortName>
        <ecNumber evidence="2 5">4.3.1.1</ecNumber>
    </recommendedName>
</protein>
<evidence type="ECO:0000259" key="9">
    <source>
        <dbReference type="Pfam" id="PF10415"/>
    </source>
</evidence>
<dbReference type="InterPro" id="IPR004708">
    <property type="entry name" value="ApsA"/>
</dbReference>
<dbReference type="GO" id="GO:0008797">
    <property type="term" value="F:aspartate ammonia-lyase activity"/>
    <property type="evidence" value="ECO:0007669"/>
    <property type="project" value="UniProtKB-EC"/>
</dbReference>
<evidence type="ECO:0000259" key="8">
    <source>
        <dbReference type="Pfam" id="PF00206"/>
    </source>
</evidence>
<comment type="catalytic activity">
    <reaction evidence="6">
        <text>L-aspartate = fumarate + NH4(+)</text>
        <dbReference type="Rhea" id="RHEA:16601"/>
        <dbReference type="ChEBI" id="CHEBI:28938"/>
        <dbReference type="ChEBI" id="CHEBI:29806"/>
        <dbReference type="ChEBI" id="CHEBI:29991"/>
        <dbReference type="EC" id="4.3.1.1"/>
    </reaction>
</comment>
<dbReference type="Gene3D" id="1.10.40.30">
    <property type="entry name" value="Fumarase/aspartase (C-terminal domain)"/>
    <property type="match status" value="1"/>
</dbReference>
<name>A0ABV2L6C8_9HYPH</name>
<dbReference type="Gene3D" id="1.10.275.10">
    <property type="entry name" value="Fumarase/aspartase (N-terminal domain)"/>
    <property type="match status" value="1"/>
</dbReference>
<dbReference type="Gene3D" id="1.20.200.10">
    <property type="entry name" value="Fumarase/aspartase (Central domain)"/>
    <property type="match status" value="1"/>
</dbReference>
<dbReference type="InterPro" id="IPR008948">
    <property type="entry name" value="L-Aspartase-like"/>
</dbReference>
<dbReference type="EMBL" id="JBEPMM010000008">
    <property type="protein sequence ID" value="MET3693394.1"/>
    <property type="molecule type" value="Genomic_DNA"/>
</dbReference>
<dbReference type="Pfam" id="PF00206">
    <property type="entry name" value="Lyase_1"/>
    <property type="match status" value="1"/>
</dbReference>
<dbReference type="InterPro" id="IPR022761">
    <property type="entry name" value="Fumarate_lyase_N"/>
</dbReference>
<comment type="caution">
    <text evidence="10">The sequence shown here is derived from an EMBL/GenBank/DDBJ whole genome shotgun (WGS) entry which is preliminary data.</text>
</comment>
<dbReference type="Proteomes" id="UP001549145">
    <property type="component" value="Unassembled WGS sequence"/>
</dbReference>
<feature type="domain" description="Fumarate lyase N-terminal" evidence="8">
    <location>
        <begin position="40"/>
        <end position="370"/>
    </location>
</feature>
<dbReference type="Pfam" id="PF10415">
    <property type="entry name" value="FumaraseC_C"/>
    <property type="match status" value="1"/>
</dbReference>
<evidence type="ECO:0000256" key="1">
    <source>
        <dbReference type="ARBA" id="ARBA00005596"/>
    </source>
</evidence>
<dbReference type="PANTHER" id="PTHR42696:SF2">
    <property type="entry name" value="ASPARTATE AMMONIA-LYASE"/>
    <property type="match status" value="1"/>
</dbReference>
<evidence type="ECO:0000256" key="4">
    <source>
        <dbReference type="ARBA" id="ARBA00023239"/>
    </source>
</evidence>
<evidence type="ECO:0000256" key="6">
    <source>
        <dbReference type="RuleBase" id="RU362017"/>
    </source>
</evidence>
<dbReference type="PRINTS" id="PR00149">
    <property type="entry name" value="FUMRATELYASE"/>
</dbReference>
<organism evidence="10 11">
    <name type="scientific">Methylobacterium goesingense</name>
    <dbReference type="NCBI Taxonomy" id="243690"/>
    <lineage>
        <taxon>Bacteria</taxon>
        <taxon>Pseudomonadati</taxon>
        <taxon>Pseudomonadota</taxon>
        <taxon>Alphaproteobacteria</taxon>
        <taxon>Hyphomicrobiales</taxon>
        <taxon>Methylobacteriaceae</taxon>
        <taxon>Methylobacterium</taxon>
    </lineage>
</organism>
<dbReference type="InterPro" id="IPR051546">
    <property type="entry name" value="Aspartate_Ammonia-Lyase"/>
</dbReference>
<dbReference type="InterPro" id="IPR018951">
    <property type="entry name" value="Fumarase_C_C"/>
</dbReference>
<dbReference type="SUPFAM" id="SSF48557">
    <property type="entry name" value="L-aspartase-like"/>
    <property type="match status" value="1"/>
</dbReference>
<dbReference type="CDD" id="cd01357">
    <property type="entry name" value="Aspartase"/>
    <property type="match status" value="1"/>
</dbReference>
<dbReference type="NCBIfam" id="NF008909">
    <property type="entry name" value="PRK12273.1"/>
    <property type="match status" value="1"/>
</dbReference>
<comment type="similarity">
    <text evidence="1 6">Belongs to the class-II fumarase/aspartase family. Aspartase subfamily.</text>
</comment>
<dbReference type="InterPro" id="IPR024083">
    <property type="entry name" value="Fumarase/histidase_N"/>
</dbReference>
<dbReference type="PRINTS" id="PR00145">
    <property type="entry name" value="ARGSUCLYASE"/>
</dbReference>
<evidence type="ECO:0000256" key="5">
    <source>
        <dbReference type="NCBIfam" id="TIGR00839"/>
    </source>
</evidence>
<accession>A0ABV2L6C8</accession>
<dbReference type="EC" id="4.3.1.1" evidence="2 5"/>
<proteinExistence type="inferred from homology"/>
<keyword evidence="4 6" id="KW-0456">Lyase</keyword>
<evidence type="ECO:0000256" key="3">
    <source>
        <dbReference type="ARBA" id="ARBA00016146"/>
    </source>
</evidence>
<evidence type="ECO:0000313" key="11">
    <source>
        <dbReference type="Proteomes" id="UP001549145"/>
    </source>
</evidence>
<feature type="domain" description="Fumarase C C-terminal" evidence="9">
    <location>
        <begin position="436"/>
        <end position="489"/>
    </location>
</feature>
<reference evidence="10 11" key="1">
    <citation type="submission" date="2024-06" db="EMBL/GenBank/DDBJ databases">
        <title>Genomic Encyclopedia of Type Strains, Phase IV (KMG-IV): sequencing the most valuable type-strain genomes for metagenomic binning, comparative biology and taxonomic classification.</title>
        <authorList>
            <person name="Goeker M."/>
        </authorList>
    </citation>
    <scope>NUCLEOTIDE SEQUENCE [LARGE SCALE GENOMIC DNA]</scope>
    <source>
        <strain evidence="10 11">DSM 21331</strain>
    </source>
</reference>
<evidence type="ECO:0000256" key="2">
    <source>
        <dbReference type="ARBA" id="ARBA00012992"/>
    </source>
</evidence>